<evidence type="ECO:0000256" key="1">
    <source>
        <dbReference type="SAM" id="MobiDB-lite"/>
    </source>
</evidence>
<dbReference type="AlphaFoldDB" id="A0A7J7LHA2"/>
<keyword evidence="3" id="KW-1185">Reference proteome</keyword>
<evidence type="ECO:0000313" key="2">
    <source>
        <dbReference type="EMBL" id="KAF6141910.1"/>
    </source>
</evidence>
<reference evidence="2 3" key="1">
    <citation type="journal article" date="2020" name="IScience">
        <title>Genome Sequencing of the Endangered Kingdonia uniflora (Circaeasteraceae, Ranunculales) Reveals Potential Mechanisms of Evolutionary Specialization.</title>
        <authorList>
            <person name="Sun Y."/>
            <person name="Deng T."/>
            <person name="Zhang A."/>
            <person name="Moore M.J."/>
            <person name="Landis J.B."/>
            <person name="Lin N."/>
            <person name="Zhang H."/>
            <person name="Zhang X."/>
            <person name="Huang J."/>
            <person name="Zhang X."/>
            <person name="Sun H."/>
            <person name="Wang H."/>
        </authorList>
    </citation>
    <scope>NUCLEOTIDE SEQUENCE [LARGE SCALE GENOMIC DNA]</scope>
    <source>
        <strain evidence="2">TB1705</strain>
        <tissue evidence="2">Leaf</tissue>
    </source>
</reference>
<dbReference type="EMBL" id="JACGCM010002284">
    <property type="protein sequence ID" value="KAF6141910.1"/>
    <property type="molecule type" value="Genomic_DNA"/>
</dbReference>
<accession>A0A7J7LHA2</accession>
<dbReference type="OrthoDB" id="1939467at2759"/>
<gene>
    <name evidence="2" type="ORF">GIB67_037878</name>
</gene>
<comment type="caution">
    <text evidence="2">The sequence shown here is derived from an EMBL/GenBank/DDBJ whole genome shotgun (WGS) entry which is preliminary data.</text>
</comment>
<organism evidence="2 3">
    <name type="scientific">Kingdonia uniflora</name>
    <dbReference type="NCBI Taxonomy" id="39325"/>
    <lineage>
        <taxon>Eukaryota</taxon>
        <taxon>Viridiplantae</taxon>
        <taxon>Streptophyta</taxon>
        <taxon>Embryophyta</taxon>
        <taxon>Tracheophyta</taxon>
        <taxon>Spermatophyta</taxon>
        <taxon>Magnoliopsida</taxon>
        <taxon>Ranunculales</taxon>
        <taxon>Circaeasteraceae</taxon>
        <taxon>Kingdonia</taxon>
    </lineage>
</organism>
<sequence>MNENNVETPPMSEEPQTEVSQKEIVAPIDDTYPPDRSLLLSFKFYRARSVYLGQKLGCLSVYHHAPTWYLEKEPTIV</sequence>
<name>A0A7J7LHA2_9MAGN</name>
<evidence type="ECO:0000313" key="3">
    <source>
        <dbReference type="Proteomes" id="UP000541444"/>
    </source>
</evidence>
<feature type="region of interest" description="Disordered" evidence="1">
    <location>
        <begin position="1"/>
        <end position="21"/>
    </location>
</feature>
<dbReference type="Proteomes" id="UP000541444">
    <property type="component" value="Unassembled WGS sequence"/>
</dbReference>
<proteinExistence type="predicted"/>
<protein>
    <submittedName>
        <fullName evidence="2">Uncharacterized protein</fullName>
    </submittedName>
</protein>